<dbReference type="InterPro" id="IPR021153">
    <property type="entry name" value="HrcA_C"/>
</dbReference>
<dbReference type="InterPro" id="IPR023120">
    <property type="entry name" value="WHTH_transcript_rep_HrcA_IDD"/>
</dbReference>
<protein>
    <submittedName>
        <fullName evidence="1">Heat-inducible transcriptional repressor HrcA</fullName>
    </submittedName>
</protein>
<dbReference type="PIRSF" id="PIRSF005485">
    <property type="entry name" value="HrcA"/>
    <property type="match status" value="1"/>
</dbReference>
<dbReference type="EMBL" id="JBEVCJ010000014">
    <property type="protein sequence ID" value="MET1255908.1"/>
    <property type="molecule type" value="Genomic_DNA"/>
</dbReference>
<dbReference type="NCBIfam" id="TIGR00331">
    <property type="entry name" value="hrcA"/>
    <property type="match status" value="1"/>
</dbReference>
<dbReference type="InterPro" id="IPR036388">
    <property type="entry name" value="WH-like_DNA-bd_sf"/>
</dbReference>
<name>A0ABV2BVV1_9GAMM</name>
<dbReference type="Proteomes" id="UP001548189">
    <property type="component" value="Unassembled WGS sequence"/>
</dbReference>
<dbReference type="HAMAP" id="MF_00081">
    <property type="entry name" value="HrcA"/>
    <property type="match status" value="1"/>
</dbReference>
<sequence>MKDRELILMKSLIESYVREGLPVGSKTLLRSSHLSVSPATIRKIMADLERQGLLLSPHTSAGRIPTTQGLRVFVDQLLQVKNLRGEVVEQVKQSLNPENEVNILLSNASSLLSDMTKMASLVQVPEKPLQRILQIEFVPLSDYRVLVILVLQDEEIQNRVIQVDKNYTRDELNVMANFLNQHVSGKDLKSAREELLQQMVCEKQQLDELTKQAILLAEQGIEQSHAGRGQINLHISGQTNLVSMASHGQIENLERIFRAFKQKQQILNILERSMVAEGVKIFIGEESGEQSFSDCSIITAPYRLEGEPVGVLAVIGPTRMRYDRVIPIVDVTAKLLSSAITQRTAENS</sequence>
<dbReference type="PANTHER" id="PTHR34824:SF1">
    <property type="entry name" value="HEAT-INDUCIBLE TRANSCRIPTION REPRESSOR HRCA"/>
    <property type="match status" value="1"/>
</dbReference>
<dbReference type="Pfam" id="PF01628">
    <property type="entry name" value="HrcA"/>
    <property type="match status" value="1"/>
</dbReference>
<proteinExistence type="inferred from homology"/>
<dbReference type="InterPro" id="IPR036390">
    <property type="entry name" value="WH_DNA-bd_sf"/>
</dbReference>
<dbReference type="Gene3D" id="3.30.450.40">
    <property type="match status" value="1"/>
</dbReference>
<dbReference type="SUPFAM" id="SSF46785">
    <property type="entry name" value="Winged helix' DNA-binding domain"/>
    <property type="match status" value="1"/>
</dbReference>
<evidence type="ECO:0000313" key="2">
    <source>
        <dbReference type="Proteomes" id="UP001548189"/>
    </source>
</evidence>
<dbReference type="Gene3D" id="1.10.10.10">
    <property type="entry name" value="Winged helix-like DNA-binding domain superfamily/Winged helix DNA-binding domain"/>
    <property type="match status" value="1"/>
</dbReference>
<dbReference type="Gene3D" id="3.30.390.60">
    <property type="entry name" value="Heat-inducible transcription repressor hrca homolog, domain 3"/>
    <property type="match status" value="1"/>
</dbReference>
<dbReference type="InterPro" id="IPR002571">
    <property type="entry name" value="HrcA"/>
</dbReference>
<organism evidence="1 2">
    <name type="scientific">Aliikangiella maris</name>
    <dbReference type="NCBI Taxonomy" id="3162458"/>
    <lineage>
        <taxon>Bacteria</taxon>
        <taxon>Pseudomonadati</taxon>
        <taxon>Pseudomonadota</taxon>
        <taxon>Gammaproteobacteria</taxon>
        <taxon>Oceanospirillales</taxon>
        <taxon>Pleioneaceae</taxon>
        <taxon>Aliikangiella</taxon>
    </lineage>
</organism>
<comment type="caution">
    <text evidence="1">The sequence shown here is derived from an EMBL/GenBank/DDBJ whole genome shotgun (WGS) entry which is preliminary data.</text>
</comment>
<gene>
    <name evidence="1" type="primary">hrcA</name>
    <name evidence="1" type="ORF">ABVT43_12280</name>
</gene>
<reference evidence="1 2" key="1">
    <citation type="submission" date="2024-06" db="EMBL/GenBank/DDBJ databases">
        <authorList>
            <person name="Li F."/>
        </authorList>
    </citation>
    <scope>NUCLEOTIDE SEQUENCE [LARGE SCALE GENOMIC DNA]</scope>
    <source>
        <strain evidence="1 2">GXAS 311</strain>
    </source>
</reference>
<accession>A0ABV2BVV1</accession>
<dbReference type="SUPFAM" id="SSF55781">
    <property type="entry name" value="GAF domain-like"/>
    <property type="match status" value="1"/>
</dbReference>
<keyword evidence="2" id="KW-1185">Reference proteome</keyword>
<dbReference type="PANTHER" id="PTHR34824">
    <property type="entry name" value="HEAT-INDUCIBLE TRANSCRIPTION REPRESSOR HRCA"/>
    <property type="match status" value="1"/>
</dbReference>
<dbReference type="InterPro" id="IPR029016">
    <property type="entry name" value="GAF-like_dom_sf"/>
</dbReference>
<evidence type="ECO:0000313" key="1">
    <source>
        <dbReference type="EMBL" id="MET1255908.1"/>
    </source>
</evidence>